<keyword evidence="4" id="KW-0677">Repeat</keyword>
<protein>
    <submittedName>
        <fullName evidence="9">Citrate transporter</fullName>
    </submittedName>
</protein>
<evidence type="ECO:0000256" key="6">
    <source>
        <dbReference type="ARBA" id="ARBA00023136"/>
    </source>
</evidence>
<dbReference type="Gene3D" id="3.30.70.1450">
    <property type="entry name" value="Regulator of K+ conductance, C-terminal domain"/>
    <property type="match status" value="2"/>
</dbReference>
<gene>
    <name evidence="9" type="ORF">SAMN06295933_1442</name>
</gene>
<comment type="subcellular location">
    <subcellularLocation>
        <location evidence="1">Membrane</location>
        <topology evidence="1">Multi-pass membrane protein</topology>
    </subcellularLocation>
</comment>
<feature type="transmembrane region" description="Helical" evidence="7">
    <location>
        <begin position="54"/>
        <end position="72"/>
    </location>
</feature>
<evidence type="ECO:0000256" key="4">
    <source>
        <dbReference type="ARBA" id="ARBA00022737"/>
    </source>
</evidence>
<dbReference type="GO" id="GO:0006813">
    <property type="term" value="P:potassium ion transport"/>
    <property type="evidence" value="ECO:0007669"/>
    <property type="project" value="InterPro"/>
</dbReference>
<evidence type="ECO:0000313" key="9">
    <source>
        <dbReference type="EMBL" id="SMF05523.1"/>
    </source>
</evidence>
<evidence type="ECO:0000256" key="7">
    <source>
        <dbReference type="SAM" id="Phobius"/>
    </source>
</evidence>
<keyword evidence="10" id="KW-1185">Reference proteome</keyword>
<accession>A0A1X7CYP7</accession>
<sequence length="602" mass="64613">MTITPDIILVLGVLFFVILLFVFEWVRVDVVGIIVMVGLPILGLVTPQQAFSGLSSNAVVAIIAVIIMGAGLDKTGVMNRLSRVIIQLAGKRESSVSIMISGTVAMISGFMQNIGAAALFMPAASRIAMQTGIPVAHILLPMAYCAIIGGTLTLVGSSPLILLNDLLIVVGGNKYEPFGMFSMTPIGVILVITALLYFLILGKKILPASKRRDVRGPLSPLLDKTYHDIGNVYEMVIPEEGVEEKSLIDLQIRAKYACTVVASYNHITHKRNIAPLPEDLLCPGDSLAVVGKDIYIKKLSADLGWIYKDELKVFADELSPNNAGIMEGLVTPRSQLVGKTVGEFQFRHKYGVTPLALFVGHEMIVSDLSNQVVEEGNALLLHGKWSAFHLLKDRNDLVFTETIQGGVVREDKALWALGCLTVSLFMILVLNVTLSLSLFVGALGMVLGKVLTIDEAYQSVDWMTVFLLAGLIPLGIAFENTGAAGLIAETLMGILGVPSLTVLLFSLAVLTSFFTLFTSNVGATVLLVPLGMNIALACGYDPRVAAMTVALAASNTFVLPTHQVNALVMRPAGLKPIDYLRAGTGMTLLYLVVLVAGMRFLF</sequence>
<dbReference type="PROSITE" id="PS51202">
    <property type="entry name" value="RCK_C"/>
    <property type="match status" value="1"/>
</dbReference>
<proteinExistence type="predicted"/>
<dbReference type="InterPro" id="IPR051679">
    <property type="entry name" value="DASS-Related_Transporters"/>
</dbReference>
<feature type="transmembrane region" description="Helical" evidence="7">
    <location>
        <begin position="98"/>
        <end position="121"/>
    </location>
</feature>
<feature type="transmembrane region" description="Helical" evidence="7">
    <location>
        <begin position="183"/>
        <end position="202"/>
    </location>
</feature>
<feature type="transmembrane region" description="Helical" evidence="7">
    <location>
        <begin position="414"/>
        <end position="447"/>
    </location>
</feature>
<feature type="domain" description="RCK C-terminal" evidence="8">
    <location>
        <begin position="313"/>
        <end position="397"/>
    </location>
</feature>
<organism evidence="9 10">
    <name type="scientific">Desulfovibrio gilichinskyi</name>
    <dbReference type="NCBI Taxonomy" id="1519643"/>
    <lineage>
        <taxon>Bacteria</taxon>
        <taxon>Pseudomonadati</taxon>
        <taxon>Thermodesulfobacteriota</taxon>
        <taxon>Desulfovibrionia</taxon>
        <taxon>Desulfovibrionales</taxon>
        <taxon>Desulfovibrionaceae</taxon>
        <taxon>Desulfovibrio</taxon>
    </lineage>
</organism>
<evidence type="ECO:0000256" key="5">
    <source>
        <dbReference type="ARBA" id="ARBA00022989"/>
    </source>
</evidence>
<feature type="transmembrane region" description="Helical" evidence="7">
    <location>
        <begin position="516"/>
        <end position="537"/>
    </location>
</feature>
<dbReference type="EMBL" id="FWZU01000002">
    <property type="protein sequence ID" value="SMF05523.1"/>
    <property type="molecule type" value="Genomic_DNA"/>
</dbReference>
<dbReference type="InterPro" id="IPR036721">
    <property type="entry name" value="RCK_C_sf"/>
</dbReference>
<dbReference type="AlphaFoldDB" id="A0A1X7CYP7"/>
<dbReference type="GO" id="GO:0005886">
    <property type="term" value="C:plasma membrane"/>
    <property type="evidence" value="ECO:0007669"/>
    <property type="project" value="TreeGrafter"/>
</dbReference>
<reference evidence="10" key="1">
    <citation type="submission" date="2017-04" db="EMBL/GenBank/DDBJ databases">
        <authorList>
            <person name="Varghese N."/>
            <person name="Submissions S."/>
        </authorList>
    </citation>
    <scope>NUCLEOTIDE SEQUENCE [LARGE SCALE GENOMIC DNA]</scope>
    <source>
        <strain evidence="10">K3S</strain>
    </source>
</reference>
<keyword evidence="2" id="KW-0813">Transport</keyword>
<evidence type="ECO:0000259" key="8">
    <source>
        <dbReference type="PROSITE" id="PS51202"/>
    </source>
</evidence>
<evidence type="ECO:0000256" key="2">
    <source>
        <dbReference type="ARBA" id="ARBA00022448"/>
    </source>
</evidence>
<dbReference type="PANTHER" id="PTHR43652">
    <property type="entry name" value="BASIC AMINO ACID ANTIPORTER YFCC-RELATED"/>
    <property type="match status" value="1"/>
</dbReference>
<feature type="transmembrane region" description="Helical" evidence="7">
    <location>
        <begin position="7"/>
        <end position="24"/>
    </location>
</feature>
<dbReference type="InterPro" id="IPR006037">
    <property type="entry name" value="RCK_C"/>
</dbReference>
<feature type="transmembrane region" description="Helical" evidence="7">
    <location>
        <begin position="459"/>
        <end position="478"/>
    </location>
</feature>
<feature type="transmembrane region" description="Helical" evidence="7">
    <location>
        <begin position="490"/>
        <end position="510"/>
    </location>
</feature>
<keyword evidence="3 7" id="KW-0812">Transmembrane</keyword>
<evidence type="ECO:0000256" key="1">
    <source>
        <dbReference type="ARBA" id="ARBA00004141"/>
    </source>
</evidence>
<dbReference type="Proteomes" id="UP000192906">
    <property type="component" value="Unassembled WGS sequence"/>
</dbReference>
<keyword evidence="6 7" id="KW-0472">Membrane</keyword>
<dbReference type="PANTHER" id="PTHR43652:SF2">
    <property type="entry name" value="BASIC AMINO ACID ANTIPORTER YFCC-RELATED"/>
    <property type="match status" value="1"/>
</dbReference>
<dbReference type="STRING" id="1519643.SAMN06295933_1442"/>
<evidence type="ECO:0000313" key="10">
    <source>
        <dbReference type="Proteomes" id="UP000192906"/>
    </source>
</evidence>
<name>A0A1X7CYP7_9BACT</name>
<dbReference type="SUPFAM" id="SSF116726">
    <property type="entry name" value="TrkA C-terminal domain-like"/>
    <property type="match status" value="2"/>
</dbReference>
<feature type="transmembrane region" description="Helical" evidence="7">
    <location>
        <begin position="142"/>
        <end position="163"/>
    </location>
</feature>
<dbReference type="InterPro" id="IPR004680">
    <property type="entry name" value="Cit_transptr-like_dom"/>
</dbReference>
<feature type="transmembrane region" description="Helical" evidence="7">
    <location>
        <begin position="582"/>
        <end position="601"/>
    </location>
</feature>
<keyword evidence="5 7" id="KW-1133">Transmembrane helix</keyword>
<dbReference type="RefSeq" id="WP_085100434.1">
    <property type="nucleotide sequence ID" value="NZ_FWZU01000002.1"/>
</dbReference>
<dbReference type="Pfam" id="PF03600">
    <property type="entry name" value="CitMHS"/>
    <property type="match status" value="1"/>
</dbReference>
<dbReference type="GO" id="GO:0008324">
    <property type="term" value="F:monoatomic cation transmembrane transporter activity"/>
    <property type="evidence" value="ECO:0007669"/>
    <property type="project" value="InterPro"/>
</dbReference>
<evidence type="ECO:0000256" key="3">
    <source>
        <dbReference type="ARBA" id="ARBA00022692"/>
    </source>
</evidence>
<feature type="transmembrane region" description="Helical" evidence="7">
    <location>
        <begin position="30"/>
        <end position="47"/>
    </location>
</feature>
<dbReference type="OrthoDB" id="9765532at2"/>